<evidence type="ECO:0000256" key="1">
    <source>
        <dbReference type="ARBA" id="ARBA00001947"/>
    </source>
</evidence>
<evidence type="ECO:0000256" key="9">
    <source>
        <dbReference type="ARBA" id="ARBA00032005"/>
    </source>
</evidence>
<dbReference type="NCBIfam" id="NF004064">
    <property type="entry name" value="PRK05578.1"/>
    <property type="match status" value="1"/>
</dbReference>
<dbReference type="PANTHER" id="PTHR11644">
    <property type="entry name" value="CYTIDINE DEAMINASE"/>
    <property type="match status" value="1"/>
</dbReference>
<dbReference type="CDD" id="cd01283">
    <property type="entry name" value="cytidine_deaminase"/>
    <property type="match status" value="1"/>
</dbReference>
<comment type="similarity">
    <text evidence="3 15">Belongs to the cytidine and deoxycytidylate deaminase family.</text>
</comment>
<comment type="caution">
    <text evidence="17">The sequence shown here is derived from an EMBL/GenBank/DDBJ whole genome shotgun (WGS) entry which is preliminary data.</text>
</comment>
<feature type="active site" description="Proton donor" evidence="12">
    <location>
        <position position="60"/>
    </location>
</feature>
<dbReference type="Pfam" id="PF00383">
    <property type="entry name" value="dCMP_cyt_deam_1"/>
    <property type="match status" value="1"/>
</dbReference>
<dbReference type="InterPro" id="IPR006262">
    <property type="entry name" value="Cyt_deam_tetra"/>
</dbReference>
<dbReference type="GO" id="GO:0072527">
    <property type="term" value="P:pyrimidine-containing compound metabolic process"/>
    <property type="evidence" value="ECO:0007669"/>
    <property type="project" value="UniProtKB-ARBA"/>
</dbReference>
<evidence type="ECO:0000256" key="3">
    <source>
        <dbReference type="ARBA" id="ARBA00006576"/>
    </source>
</evidence>
<name>A0A7V5CSR8_9BACT</name>
<evidence type="ECO:0000256" key="2">
    <source>
        <dbReference type="ARBA" id="ARBA00003949"/>
    </source>
</evidence>
<feature type="binding site" evidence="13">
    <location>
        <begin position="47"/>
        <end position="53"/>
    </location>
    <ligand>
        <name>substrate</name>
    </ligand>
</feature>
<dbReference type="GO" id="GO:0004126">
    <property type="term" value="F:cytidine deaminase activity"/>
    <property type="evidence" value="ECO:0007669"/>
    <property type="project" value="UniProtKB-UniRule"/>
</dbReference>
<feature type="binding site" evidence="14">
    <location>
        <position position="96"/>
    </location>
    <ligand>
        <name>Zn(2+)</name>
        <dbReference type="ChEBI" id="CHEBI:29105"/>
        <note>catalytic</note>
    </ligand>
</feature>
<dbReference type="InterPro" id="IPR016192">
    <property type="entry name" value="APOBEC/CMP_deaminase_Zn-bd"/>
</dbReference>
<dbReference type="InterPro" id="IPR050202">
    <property type="entry name" value="Cyt/Deoxycyt_deaminase"/>
</dbReference>
<dbReference type="Gene3D" id="3.40.140.10">
    <property type="entry name" value="Cytidine Deaminase, domain 2"/>
    <property type="match status" value="1"/>
</dbReference>
<dbReference type="InterPro" id="IPR016193">
    <property type="entry name" value="Cytidine_deaminase-like"/>
</dbReference>
<evidence type="ECO:0000256" key="15">
    <source>
        <dbReference type="RuleBase" id="RU364006"/>
    </source>
</evidence>
<dbReference type="AlphaFoldDB" id="A0A7V5CSR8"/>
<accession>A0A7V5CSR8</accession>
<comment type="catalytic activity">
    <reaction evidence="11 15">
        <text>cytidine + H2O + H(+) = uridine + NH4(+)</text>
        <dbReference type="Rhea" id="RHEA:16069"/>
        <dbReference type="ChEBI" id="CHEBI:15377"/>
        <dbReference type="ChEBI" id="CHEBI:15378"/>
        <dbReference type="ChEBI" id="CHEBI:16704"/>
        <dbReference type="ChEBI" id="CHEBI:17562"/>
        <dbReference type="ChEBI" id="CHEBI:28938"/>
        <dbReference type="EC" id="3.5.4.5"/>
    </reaction>
</comment>
<evidence type="ECO:0000256" key="10">
    <source>
        <dbReference type="ARBA" id="ARBA00049252"/>
    </source>
</evidence>
<comment type="function">
    <text evidence="2 15">This enzyme scavenges exogenous and endogenous cytidine and 2'-deoxycytidine for UMP synthesis.</text>
</comment>
<keyword evidence="6 14" id="KW-0479">Metal-binding</keyword>
<sequence>MRSPEEALPLLRTLAEEAAKLAYAPYSNFRVGAALLLDDGRTVTGCNVENLSYGLTSCAERNAIFRAISECGPGARIVAIAVTNMRGTMCAPCGACRQVLHEFAAEDAVITYRMDEGWATRPFRELLPDAFVMTGNA</sequence>
<dbReference type="PROSITE" id="PS00903">
    <property type="entry name" value="CYT_DCMP_DEAMINASES_1"/>
    <property type="match status" value="1"/>
</dbReference>
<evidence type="ECO:0000256" key="8">
    <source>
        <dbReference type="ARBA" id="ARBA00022833"/>
    </source>
</evidence>
<dbReference type="PROSITE" id="PS51747">
    <property type="entry name" value="CYT_DCMP_DEAMINASES_2"/>
    <property type="match status" value="1"/>
</dbReference>
<dbReference type="EC" id="3.5.4.5" evidence="4 15"/>
<evidence type="ECO:0000256" key="7">
    <source>
        <dbReference type="ARBA" id="ARBA00022801"/>
    </source>
</evidence>
<dbReference type="FunFam" id="3.40.140.10:FF:000008">
    <property type="entry name" value="Cytidine deaminase"/>
    <property type="match status" value="1"/>
</dbReference>
<dbReference type="SUPFAM" id="SSF53927">
    <property type="entry name" value="Cytidine deaminase-like"/>
    <property type="match status" value="1"/>
</dbReference>
<feature type="binding site" evidence="14">
    <location>
        <position position="93"/>
    </location>
    <ligand>
        <name>Zn(2+)</name>
        <dbReference type="ChEBI" id="CHEBI:29105"/>
        <note>catalytic</note>
    </ligand>
</feature>
<comment type="cofactor">
    <cofactor evidence="1 14 15">
        <name>Zn(2+)</name>
        <dbReference type="ChEBI" id="CHEBI:29105"/>
    </cofactor>
</comment>
<gene>
    <name evidence="17" type="ORF">ENW50_05260</name>
</gene>
<dbReference type="GO" id="GO:0055086">
    <property type="term" value="P:nucleobase-containing small molecule metabolic process"/>
    <property type="evidence" value="ECO:0007669"/>
    <property type="project" value="UniProtKB-ARBA"/>
</dbReference>
<dbReference type="GO" id="GO:0005829">
    <property type="term" value="C:cytosol"/>
    <property type="evidence" value="ECO:0007669"/>
    <property type="project" value="TreeGrafter"/>
</dbReference>
<proteinExistence type="inferred from homology"/>
<comment type="catalytic activity">
    <reaction evidence="10 15">
        <text>2'-deoxycytidine + H2O + H(+) = 2'-deoxyuridine + NH4(+)</text>
        <dbReference type="Rhea" id="RHEA:13433"/>
        <dbReference type="ChEBI" id="CHEBI:15377"/>
        <dbReference type="ChEBI" id="CHEBI:15378"/>
        <dbReference type="ChEBI" id="CHEBI:15698"/>
        <dbReference type="ChEBI" id="CHEBI:16450"/>
        <dbReference type="ChEBI" id="CHEBI:28938"/>
        <dbReference type="EC" id="3.5.4.5"/>
    </reaction>
</comment>
<evidence type="ECO:0000259" key="16">
    <source>
        <dbReference type="PROSITE" id="PS51747"/>
    </source>
</evidence>
<dbReference type="NCBIfam" id="TIGR01354">
    <property type="entry name" value="cyt_deam_tetra"/>
    <property type="match status" value="1"/>
</dbReference>
<organism evidence="17">
    <name type="scientific">Acidobacterium capsulatum</name>
    <dbReference type="NCBI Taxonomy" id="33075"/>
    <lineage>
        <taxon>Bacteria</taxon>
        <taxon>Pseudomonadati</taxon>
        <taxon>Acidobacteriota</taxon>
        <taxon>Terriglobia</taxon>
        <taxon>Terriglobales</taxon>
        <taxon>Acidobacteriaceae</taxon>
        <taxon>Acidobacterium</taxon>
    </lineage>
</organism>
<dbReference type="PANTHER" id="PTHR11644:SF2">
    <property type="entry name" value="CYTIDINE DEAMINASE"/>
    <property type="match status" value="1"/>
</dbReference>
<evidence type="ECO:0000256" key="4">
    <source>
        <dbReference type="ARBA" id="ARBA00012783"/>
    </source>
</evidence>
<evidence type="ECO:0000256" key="13">
    <source>
        <dbReference type="PIRSR" id="PIRSR606262-2"/>
    </source>
</evidence>
<dbReference type="InterPro" id="IPR002125">
    <property type="entry name" value="CMP_dCMP_dom"/>
</dbReference>
<keyword evidence="8 14" id="KW-0862">Zinc</keyword>
<dbReference type="GO" id="GO:0008270">
    <property type="term" value="F:zinc ion binding"/>
    <property type="evidence" value="ECO:0007669"/>
    <property type="project" value="UniProtKB-UniRule"/>
</dbReference>
<protein>
    <recommendedName>
        <fullName evidence="5 15">Cytidine deaminase</fullName>
        <ecNumber evidence="4 15">3.5.4.5</ecNumber>
    </recommendedName>
    <alternativeName>
        <fullName evidence="9 15">Cytidine aminohydrolase</fullName>
    </alternativeName>
</protein>
<feature type="binding site" evidence="14">
    <location>
        <position position="58"/>
    </location>
    <ligand>
        <name>Zn(2+)</name>
        <dbReference type="ChEBI" id="CHEBI:29105"/>
        <note>catalytic</note>
    </ligand>
</feature>
<evidence type="ECO:0000256" key="5">
    <source>
        <dbReference type="ARBA" id="ARBA00018266"/>
    </source>
</evidence>
<evidence type="ECO:0000256" key="14">
    <source>
        <dbReference type="PIRSR" id="PIRSR606262-3"/>
    </source>
</evidence>
<dbReference type="EMBL" id="DTKL01000030">
    <property type="protein sequence ID" value="HGY94078.1"/>
    <property type="molecule type" value="Genomic_DNA"/>
</dbReference>
<evidence type="ECO:0000313" key="17">
    <source>
        <dbReference type="EMBL" id="HGY94078.1"/>
    </source>
</evidence>
<evidence type="ECO:0000256" key="6">
    <source>
        <dbReference type="ARBA" id="ARBA00022723"/>
    </source>
</evidence>
<feature type="domain" description="CMP/dCMP-type deaminase" evidence="16">
    <location>
        <begin position="6"/>
        <end position="134"/>
    </location>
</feature>
<evidence type="ECO:0000256" key="12">
    <source>
        <dbReference type="PIRSR" id="PIRSR606262-1"/>
    </source>
</evidence>
<evidence type="ECO:0000256" key="11">
    <source>
        <dbReference type="ARBA" id="ARBA00049558"/>
    </source>
</evidence>
<dbReference type="GO" id="GO:0042802">
    <property type="term" value="F:identical protein binding"/>
    <property type="evidence" value="ECO:0007669"/>
    <property type="project" value="UniProtKB-ARBA"/>
</dbReference>
<keyword evidence="7 15" id="KW-0378">Hydrolase</keyword>
<reference evidence="17" key="1">
    <citation type="journal article" date="2020" name="mSystems">
        <title>Genome- and Community-Level Interaction Insights into Carbon Utilization and Element Cycling Functions of Hydrothermarchaeota in Hydrothermal Sediment.</title>
        <authorList>
            <person name="Zhou Z."/>
            <person name="Liu Y."/>
            <person name="Xu W."/>
            <person name="Pan J."/>
            <person name="Luo Z.H."/>
            <person name="Li M."/>
        </authorList>
    </citation>
    <scope>NUCLEOTIDE SEQUENCE [LARGE SCALE GENOMIC DNA]</scope>
    <source>
        <strain evidence="17">SpSt-855</strain>
    </source>
</reference>